<feature type="region of interest" description="Disordered" evidence="2">
    <location>
        <begin position="1"/>
        <end position="37"/>
    </location>
</feature>
<evidence type="ECO:0000259" key="3">
    <source>
        <dbReference type="Pfam" id="PF24729"/>
    </source>
</evidence>
<protein>
    <recommendedName>
        <fullName evidence="3">Acb2/Tad1 hairpin domain-containing protein</fullName>
    </recommendedName>
</protein>
<proteinExistence type="predicted"/>
<name>A0AAU8GLB5_9CAUD</name>
<feature type="compositionally biased region" description="Basic and acidic residues" evidence="2">
    <location>
        <begin position="18"/>
        <end position="37"/>
    </location>
</feature>
<feature type="domain" description="Acb2/Tad1 hairpin" evidence="3">
    <location>
        <begin position="17"/>
        <end position="79"/>
    </location>
</feature>
<sequence length="85" mass="9469">MEALNHMDNHTPTSTADINHRFDFHPATTDEKRAEHGSVREACKALAHKLDRDLPAGREKALATTKLEEVMFWANAAIARSKTDG</sequence>
<evidence type="ECO:0000256" key="2">
    <source>
        <dbReference type="SAM" id="MobiDB-lite"/>
    </source>
</evidence>
<organism evidence="4">
    <name type="scientific">Mycobacterium phage Farewell</name>
    <dbReference type="NCBI Taxonomy" id="3158893"/>
    <lineage>
        <taxon>Viruses</taxon>
        <taxon>Duplodnaviria</taxon>
        <taxon>Heunggongvirae</taxon>
        <taxon>Uroviricota</taxon>
        <taxon>Caudoviricetes</taxon>
    </lineage>
</organism>
<evidence type="ECO:0000313" key="4">
    <source>
        <dbReference type="EMBL" id="XCH42804.1"/>
    </source>
</evidence>
<reference evidence="4" key="1">
    <citation type="submission" date="2024-04" db="EMBL/GenBank/DDBJ databases">
        <authorList>
            <person name="Adelman N."/>
            <person name="Griciute V."/>
            <person name="Hart J."/>
            <person name="Matonsi M."/>
            <person name="Molloy S.D."/>
            <person name="Viland M.D."/>
            <person name="Lewis C.M."/>
            <person name="Garlena R.A."/>
            <person name="Russell D.A."/>
            <person name="Jacobs-Sera D."/>
            <person name="Hatfull G.F."/>
        </authorList>
    </citation>
    <scope>NUCLEOTIDE SEQUENCE</scope>
</reference>
<dbReference type="EMBL" id="PP750958">
    <property type="protein sequence ID" value="XCH42804.1"/>
    <property type="molecule type" value="Genomic_DNA"/>
</dbReference>
<accession>A0AAU8GLB5</accession>
<dbReference type="InterPro" id="IPR056098">
    <property type="entry name" value="Acb2/Tad1_hairpin"/>
</dbReference>
<gene>
    <name evidence="4" type="primary">93</name>
    <name evidence="4" type="ORF">PBI_FAREWELL_93</name>
</gene>
<dbReference type="Pfam" id="PF24729">
    <property type="entry name" value="Acb2_Tad1_hairpin"/>
    <property type="match status" value="1"/>
</dbReference>
<keyword evidence="1" id="KW-0547">Nucleotide-binding</keyword>
<dbReference type="GO" id="GO:0000166">
    <property type="term" value="F:nucleotide binding"/>
    <property type="evidence" value="ECO:0007669"/>
    <property type="project" value="UniProtKB-KW"/>
</dbReference>
<evidence type="ECO:0000256" key="1">
    <source>
        <dbReference type="ARBA" id="ARBA00022741"/>
    </source>
</evidence>